<keyword evidence="2" id="KW-1185">Reference proteome</keyword>
<organism evidence="1 2">
    <name type="scientific">Saccharibacillus sacchari</name>
    <dbReference type="NCBI Taxonomy" id="456493"/>
    <lineage>
        <taxon>Bacteria</taxon>
        <taxon>Bacillati</taxon>
        <taxon>Bacillota</taxon>
        <taxon>Bacilli</taxon>
        <taxon>Bacillales</taxon>
        <taxon>Paenibacillaceae</taxon>
        <taxon>Saccharibacillus</taxon>
    </lineage>
</organism>
<gene>
    <name evidence="1" type="ORF">WKI47_15875</name>
</gene>
<dbReference type="EMBL" id="JBBKAR010000042">
    <property type="protein sequence ID" value="MEJ8305387.1"/>
    <property type="molecule type" value="Genomic_DNA"/>
</dbReference>
<name>A0ACC6PEQ8_9BACL</name>
<accession>A0ACC6PEQ8</accession>
<reference evidence="1" key="1">
    <citation type="submission" date="2024-03" db="EMBL/GenBank/DDBJ databases">
        <title>Whole genome sequecning of epiphytes from Marcgravia umbellata leaves.</title>
        <authorList>
            <person name="Kumar G."/>
            <person name="Savka M.A."/>
        </authorList>
    </citation>
    <scope>NUCLEOTIDE SEQUENCE</scope>
    <source>
        <strain evidence="1">RIT_BL5</strain>
    </source>
</reference>
<keyword evidence="1" id="KW-0067">ATP-binding</keyword>
<sequence>MLMIGCHQAKKYYGAQEVLSDVSFDVYEGEKVGLLGGNGAGKTTLFRLLSGLETPDEGTVSLRRGAKVGVLDQIPDYGRRSVGDVLLDVFAQVLALQDRQRELEVEMGSSEGAALDRLLREYGEAQEAFERAGGYEIPAKVDAVASGLGIPAEQRAQPFAELSGGEKTKVSLAALLLGEADLLLLDEPTNHLDMEAAAWLEGFIRDSSATVIVISHDRYFLTQTIGKVVELEDGEATAYPCGYAQYREEKEARLLRQFEEYKEQQKVIKQMKEAIKRFIEWGKQGDNPKFFRKAASMQKALDRMEKVKRPQLEQASIGLALEIDGRTGEDVLTLESVHKAYGRRVLLGEANALLRYGERAVLIGGNGAGKTTLMRMVLGQEEPDRGELRLGSRVRVGYLAQEEAPPENRMSVLDYYKEHAAMEEGESRGRLAKFLFYGKDVFKPVAGLSGGEWSRLRLAVLMRQKPNLLLLDEPTNHLDIASREALEEALEEYDGTVLAVSHDRFFINRIAQRVWALANGELRVTLGGYDEYREERKKAEQALEAATARPDEAASAQSRNSRKLSASNTRSSGERSRMPDSGIAAKKGARTGSSASARNSVSRRDPAKLEREIFELEFRRAELETMLAGPAHALDAGQLSEWLAEKEQLETAIDELTEEWLTTAD</sequence>
<proteinExistence type="predicted"/>
<protein>
    <submittedName>
        <fullName evidence="1">ABC-F family ATP-binding cassette domain-containing protein</fullName>
    </submittedName>
</protein>
<dbReference type="Proteomes" id="UP001380953">
    <property type="component" value="Unassembled WGS sequence"/>
</dbReference>
<evidence type="ECO:0000313" key="1">
    <source>
        <dbReference type="EMBL" id="MEJ8305387.1"/>
    </source>
</evidence>
<evidence type="ECO:0000313" key="2">
    <source>
        <dbReference type="Proteomes" id="UP001380953"/>
    </source>
</evidence>
<comment type="caution">
    <text evidence="1">The sequence shown here is derived from an EMBL/GenBank/DDBJ whole genome shotgun (WGS) entry which is preliminary data.</text>
</comment>
<keyword evidence="1" id="KW-0547">Nucleotide-binding</keyword>